<organism evidence="12 13">
    <name type="scientific">Lingula anatina</name>
    <name type="common">Brachiopod</name>
    <name type="synonym">Lingula unguis</name>
    <dbReference type="NCBI Taxonomy" id="7574"/>
    <lineage>
        <taxon>Eukaryota</taxon>
        <taxon>Metazoa</taxon>
        <taxon>Spiralia</taxon>
        <taxon>Lophotrochozoa</taxon>
        <taxon>Brachiopoda</taxon>
        <taxon>Linguliformea</taxon>
        <taxon>Lingulata</taxon>
        <taxon>Lingulida</taxon>
        <taxon>Linguloidea</taxon>
        <taxon>Lingulidae</taxon>
        <taxon>Lingula</taxon>
    </lineage>
</organism>
<dbReference type="GO" id="GO:0005743">
    <property type="term" value="C:mitochondrial inner membrane"/>
    <property type="evidence" value="ECO:0007669"/>
    <property type="project" value="UniProtKB-SubCell"/>
</dbReference>
<dbReference type="OrthoDB" id="270318at2759"/>
<comment type="function">
    <text evidence="10">Involved in the assembly of mitochondrial NADH:ubiquinone oxidoreductase complex (complex I) at early stages. May play a role in the biogenesis of complex I subunit MT-ND1.</text>
</comment>
<dbReference type="InterPro" id="IPR002060">
    <property type="entry name" value="Squ/phyt_synthse"/>
</dbReference>
<dbReference type="Proteomes" id="UP000085678">
    <property type="component" value="Unplaced"/>
</dbReference>
<evidence type="ECO:0000256" key="10">
    <source>
        <dbReference type="ARBA" id="ARBA00056665"/>
    </source>
</evidence>
<dbReference type="AlphaFoldDB" id="A0A2R2MP92"/>
<keyword evidence="12" id="KW-1185">Reference proteome</keyword>
<dbReference type="SUPFAM" id="SSF48576">
    <property type="entry name" value="Terpenoid synthases"/>
    <property type="match status" value="1"/>
</dbReference>
<name>A0A2R2MP92_LINAN</name>
<dbReference type="STRING" id="7574.A0A2R2MP92"/>
<keyword evidence="6" id="KW-0809">Transit peptide</keyword>
<keyword evidence="4" id="KW-0125">Carotenoid biosynthesis</keyword>
<accession>A0A2R2MP92</accession>
<dbReference type="GO" id="GO:0016117">
    <property type="term" value="P:carotenoid biosynthetic process"/>
    <property type="evidence" value="ECO:0007669"/>
    <property type="project" value="UniProtKB-KW"/>
</dbReference>
<protein>
    <recommendedName>
        <fullName evidence="11">NADH dehydrogenase (ubiquinone) complex I, assembly factor 6</fullName>
        <ecNumber evidence="3">2.5.1.32</ecNumber>
    </recommendedName>
</protein>
<dbReference type="Pfam" id="PF00494">
    <property type="entry name" value="SQS_PSY"/>
    <property type="match status" value="1"/>
</dbReference>
<reference evidence="13" key="1">
    <citation type="submission" date="2025-08" db="UniProtKB">
        <authorList>
            <consortium name="RefSeq"/>
        </authorList>
    </citation>
    <scope>IDENTIFICATION</scope>
    <source>
        <tissue evidence="13">Gonads</tissue>
    </source>
</reference>
<evidence type="ECO:0000256" key="2">
    <source>
        <dbReference type="ARBA" id="ARBA00004273"/>
    </source>
</evidence>
<keyword evidence="8" id="KW-0472">Membrane</keyword>
<dbReference type="KEGG" id="lak:106160539"/>
<dbReference type="InParanoid" id="A0A2R2MP92"/>
<dbReference type="RefSeq" id="XP_023931837.1">
    <property type="nucleotide sequence ID" value="XM_024076069.1"/>
</dbReference>
<evidence type="ECO:0000256" key="6">
    <source>
        <dbReference type="ARBA" id="ARBA00022946"/>
    </source>
</evidence>
<evidence type="ECO:0000313" key="12">
    <source>
        <dbReference type="Proteomes" id="UP000085678"/>
    </source>
</evidence>
<comment type="similarity">
    <text evidence="9">Belongs to the NDUFAF6 family.</text>
</comment>
<evidence type="ECO:0000256" key="1">
    <source>
        <dbReference type="ARBA" id="ARBA00001805"/>
    </source>
</evidence>
<evidence type="ECO:0000256" key="9">
    <source>
        <dbReference type="ARBA" id="ARBA00038273"/>
    </source>
</evidence>
<comment type="subcellular location">
    <subcellularLocation>
        <location evidence="2">Mitochondrion inner membrane</location>
    </subcellularLocation>
</comment>
<proteinExistence type="inferred from homology"/>
<evidence type="ECO:0000313" key="13">
    <source>
        <dbReference type="RefSeq" id="XP_023931837.1"/>
    </source>
</evidence>
<gene>
    <name evidence="13" type="primary">LOC106160539</name>
</gene>
<dbReference type="FunFam" id="1.10.600.10:FF:000013">
    <property type="entry name" value="NADH dehydrogenase (ubiquinone) complex I, assembly factor 6"/>
    <property type="match status" value="1"/>
</dbReference>
<evidence type="ECO:0000256" key="4">
    <source>
        <dbReference type="ARBA" id="ARBA00022746"/>
    </source>
</evidence>
<evidence type="ECO:0000256" key="8">
    <source>
        <dbReference type="ARBA" id="ARBA00023136"/>
    </source>
</evidence>
<evidence type="ECO:0000256" key="7">
    <source>
        <dbReference type="ARBA" id="ARBA00023128"/>
    </source>
</evidence>
<keyword evidence="7" id="KW-0496">Mitochondrion</keyword>
<dbReference type="PANTHER" id="PTHR31480">
    <property type="entry name" value="BIFUNCTIONAL LYCOPENE CYCLASE/PHYTOENE SYNTHASE"/>
    <property type="match status" value="1"/>
</dbReference>
<sequence>MAAPLKSFADRTTAVILSNCVKKRFSLPGSSYSKRSSGTYSSNSDENYCVDLVRKHDYENFLCTLLLPESYRSAAFAIRAFNVEIAQVRDVVTDKKVGQMRMQFWKDSIERVFQGNPPESPICLQLARELETKKFSKAWFKRIIEKRDAQLSDQGFKSIAELEEYAENTVSSIQYLLLQAAGVEDIHADHAASHIGKAVGIVTALRSVPYHSGRGRVYIPYELLMKHNVSETSIARGSQEQPVRDAMFDIASQAQSHLKKARTLQPNIPKEAYVTFLSTVSCNSYLQQLQEFDFDVFHSKLQRRKHFLPLSLWWHKSRKKY</sequence>
<evidence type="ECO:0000256" key="3">
    <source>
        <dbReference type="ARBA" id="ARBA00012396"/>
    </source>
</evidence>
<dbReference type="EC" id="2.5.1.32" evidence="3"/>
<dbReference type="InterPro" id="IPR008949">
    <property type="entry name" value="Isoprenoid_synthase_dom_sf"/>
</dbReference>
<dbReference type="GeneID" id="106160539"/>
<comment type="catalytic activity">
    <reaction evidence="1">
        <text>2 (2E,6E,10E)-geranylgeranyl diphosphate = 15-cis-phytoene + 2 diphosphate</text>
        <dbReference type="Rhea" id="RHEA:34475"/>
        <dbReference type="ChEBI" id="CHEBI:27787"/>
        <dbReference type="ChEBI" id="CHEBI:33019"/>
        <dbReference type="ChEBI" id="CHEBI:58756"/>
        <dbReference type="EC" id="2.5.1.32"/>
    </reaction>
</comment>
<keyword evidence="5" id="KW-0999">Mitochondrion inner membrane</keyword>
<evidence type="ECO:0000256" key="11">
    <source>
        <dbReference type="ARBA" id="ARBA00069034"/>
    </source>
</evidence>
<dbReference type="Gene3D" id="1.10.600.10">
    <property type="entry name" value="Farnesyl Diphosphate Synthase"/>
    <property type="match status" value="1"/>
</dbReference>
<dbReference type="FunCoup" id="A0A2R2MP92">
    <property type="interactions" value="2197"/>
</dbReference>
<evidence type="ECO:0000256" key="5">
    <source>
        <dbReference type="ARBA" id="ARBA00022792"/>
    </source>
</evidence>